<protein>
    <recommendedName>
        <fullName evidence="5">AAA domain-containing protein</fullName>
    </recommendedName>
</protein>
<evidence type="ECO:0000259" key="2">
    <source>
        <dbReference type="Pfam" id="PF13635"/>
    </source>
</evidence>
<dbReference type="Pfam" id="PF13173">
    <property type="entry name" value="AAA_14"/>
    <property type="match status" value="1"/>
</dbReference>
<keyword evidence="4" id="KW-1185">Reference proteome</keyword>
<dbReference type="AlphaFoldDB" id="A0A0F5JCS6"/>
<dbReference type="InterPro" id="IPR025420">
    <property type="entry name" value="DUF4143"/>
</dbReference>
<reference evidence="3 4" key="1">
    <citation type="submission" date="2013-04" db="EMBL/GenBank/DDBJ databases">
        <title>The Genome Sequence of Parabacteroides gordonii DSM 23371.</title>
        <authorList>
            <consortium name="The Broad Institute Genomics Platform"/>
            <person name="Earl A."/>
            <person name="Ward D."/>
            <person name="Feldgarden M."/>
            <person name="Gevers D."/>
            <person name="Martens E."/>
            <person name="Sakamoto M."/>
            <person name="Benno Y."/>
            <person name="Suzuki N."/>
            <person name="Matsunaga N."/>
            <person name="Koshihara K."/>
            <person name="Seki M."/>
            <person name="Komiya H."/>
            <person name="Walker B."/>
            <person name="Young S."/>
            <person name="Zeng Q."/>
            <person name="Gargeya S."/>
            <person name="Fitzgerald M."/>
            <person name="Haas B."/>
            <person name="Abouelleil A."/>
            <person name="Allen A.W."/>
            <person name="Alvarado L."/>
            <person name="Arachchi H.M."/>
            <person name="Berlin A.M."/>
            <person name="Chapman S.B."/>
            <person name="Gainer-Dewar J."/>
            <person name="Goldberg J."/>
            <person name="Griggs A."/>
            <person name="Gujja S."/>
            <person name="Hansen M."/>
            <person name="Howarth C."/>
            <person name="Imamovic A."/>
            <person name="Ireland A."/>
            <person name="Larimer J."/>
            <person name="McCowan C."/>
            <person name="Murphy C."/>
            <person name="Pearson M."/>
            <person name="Poon T.W."/>
            <person name="Priest M."/>
            <person name="Roberts A."/>
            <person name="Saif S."/>
            <person name="Shea T."/>
            <person name="Sisk P."/>
            <person name="Sykes S."/>
            <person name="Wortman J."/>
            <person name="Nusbaum C."/>
            <person name="Birren B."/>
        </authorList>
    </citation>
    <scope>NUCLEOTIDE SEQUENCE [LARGE SCALE GENOMIC DNA]</scope>
    <source>
        <strain evidence="3 4">MS-1</strain>
    </source>
</reference>
<dbReference type="Gene3D" id="3.40.50.300">
    <property type="entry name" value="P-loop containing nucleotide triphosphate hydrolases"/>
    <property type="match status" value="1"/>
</dbReference>
<evidence type="ECO:0000259" key="1">
    <source>
        <dbReference type="Pfam" id="PF13173"/>
    </source>
</evidence>
<organism evidence="3 4">
    <name type="scientific">Parabacteroides gordonii MS-1 = DSM 23371</name>
    <dbReference type="NCBI Taxonomy" id="1203610"/>
    <lineage>
        <taxon>Bacteria</taxon>
        <taxon>Pseudomonadati</taxon>
        <taxon>Bacteroidota</taxon>
        <taxon>Bacteroidia</taxon>
        <taxon>Bacteroidales</taxon>
        <taxon>Tannerellaceae</taxon>
        <taxon>Parabacteroides</taxon>
    </lineage>
</organism>
<sequence length="423" mass="49130">MILFVYLLIIYDIHTTFIIMEYISRPTYIEKIKPFINKQIIKVLTGQRRVGKSYVMYQLMDVVKESDPEANIIYVNRELENFLWIHDYTDLLKHVNEQLTEKKKNYLFIDEVQDISSFQLALRSLFAENKCDIFCTGSNANMLSGELATYLGGRYIEFPIHGLSYKEFLIFHQLTDSYESLTKYLTYGGMPYLVNIGLTNEHPFEYLKSIYSTILLKDVVARENIRNISFLENLVCFLSDNIGSLFSASNISKFLKSQRIDISPQLTLNYLKALGNAFFIYKVNRADIVGLKLFEIGEKYYFEDLGIRNAIKGFNLRSDIHKIMENAVFLHLIQEGFNVYVGKSGDKEIDFIGEKNGSKIYVQVTLQITNEETEKREFGNLLAINDNYPKYVVTLNDLIVGSDYKGIKQFNLNDFLQRDLNKN</sequence>
<evidence type="ECO:0000313" key="4">
    <source>
        <dbReference type="Proteomes" id="UP000033035"/>
    </source>
</evidence>
<accession>A0A0F5JCS6</accession>
<dbReference type="SUPFAM" id="SSF52540">
    <property type="entry name" value="P-loop containing nucleoside triphosphate hydrolases"/>
    <property type="match status" value="1"/>
</dbReference>
<dbReference type="InterPro" id="IPR027417">
    <property type="entry name" value="P-loop_NTPase"/>
</dbReference>
<comment type="caution">
    <text evidence="3">The sequence shown here is derived from an EMBL/GenBank/DDBJ whole genome shotgun (WGS) entry which is preliminary data.</text>
</comment>
<dbReference type="PATRIC" id="fig|1203610.3.peg.3199"/>
<dbReference type="Proteomes" id="UP000033035">
    <property type="component" value="Unassembled WGS sequence"/>
</dbReference>
<evidence type="ECO:0008006" key="5">
    <source>
        <dbReference type="Google" id="ProtNLM"/>
    </source>
</evidence>
<name>A0A0F5JCS6_9BACT</name>
<gene>
    <name evidence="3" type="ORF">HMPREF1536_03133</name>
</gene>
<evidence type="ECO:0000313" key="3">
    <source>
        <dbReference type="EMBL" id="KKB55661.1"/>
    </source>
</evidence>
<dbReference type="Pfam" id="PF13635">
    <property type="entry name" value="DUF4143"/>
    <property type="match status" value="1"/>
</dbReference>
<dbReference type="HOGENOM" id="CLU_041527_1_1_10"/>
<dbReference type="EMBL" id="AQHW01000015">
    <property type="protein sequence ID" value="KKB55661.1"/>
    <property type="molecule type" value="Genomic_DNA"/>
</dbReference>
<feature type="domain" description="DUF4143" evidence="2">
    <location>
        <begin position="217"/>
        <end position="364"/>
    </location>
</feature>
<dbReference type="InterPro" id="IPR041682">
    <property type="entry name" value="AAA_14"/>
</dbReference>
<dbReference type="PANTHER" id="PTHR33295">
    <property type="entry name" value="ATPASE"/>
    <property type="match status" value="1"/>
</dbReference>
<proteinExistence type="predicted"/>
<feature type="domain" description="AAA" evidence="1">
    <location>
        <begin position="41"/>
        <end position="169"/>
    </location>
</feature>
<dbReference type="PANTHER" id="PTHR33295:SF20">
    <property type="entry name" value="ATPASE"/>
    <property type="match status" value="1"/>
</dbReference>
<dbReference type="STRING" id="1203610.HMPREF1536_03133"/>